<reference evidence="1 2" key="1">
    <citation type="journal article" date="2018" name="Sci. Rep.">
        <title>Genomic signatures of local adaptation to the degree of environmental predictability in rotifers.</title>
        <authorList>
            <person name="Franch-Gras L."/>
            <person name="Hahn C."/>
            <person name="Garcia-Roger E.M."/>
            <person name="Carmona M.J."/>
            <person name="Serra M."/>
            <person name="Gomez A."/>
        </authorList>
    </citation>
    <scope>NUCLEOTIDE SEQUENCE [LARGE SCALE GENOMIC DNA]</scope>
    <source>
        <strain evidence="1">HYR1</strain>
    </source>
</reference>
<comment type="caution">
    <text evidence="1">The sequence shown here is derived from an EMBL/GenBank/DDBJ whole genome shotgun (WGS) entry which is preliminary data.</text>
</comment>
<proteinExistence type="predicted"/>
<name>A0A3M7PH03_BRAPC</name>
<evidence type="ECO:0000313" key="1">
    <source>
        <dbReference type="EMBL" id="RMZ98283.1"/>
    </source>
</evidence>
<gene>
    <name evidence="1" type="ORF">BpHYR1_036359</name>
</gene>
<evidence type="ECO:0000313" key="2">
    <source>
        <dbReference type="Proteomes" id="UP000276133"/>
    </source>
</evidence>
<accession>A0A3M7PH03</accession>
<dbReference type="EMBL" id="REGN01010868">
    <property type="protein sequence ID" value="RMZ98283.1"/>
    <property type="molecule type" value="Genomic_DNA"/>
</dbReference>
<keyword evidence="2" id="KW-1185">Reference proteome</keyword>
<protein>
    <submittedName>
        <fullName evidence="1">Uncharacterized protein</fullName>
    </submittedName>
</protein>
<dbReference type="Proteomes" id="UP000276133">
    <property type="component" value="Unassembled WGS sequence"/>
</dbReference>
<organism evidence="1 2">
    <name type="scientific">Brachionus plicatilis</name>
    <name type="common">Marine rotifer</name>
    <name type="synonym">Brachionus muelleri</name>
    <dbReference type="NCBI Taxonomy" id="10195"/>
    <lineage>
        <taxon>Eukaryota</taxon>
        <taxon>Metazoa</taxon>
        <taxon>Spiralia</taxon>
        <taxon>Gnathifera</taxon>
        <taxon>Rotifera</taxon>
        <taxon>Eurotatoria</taxon>
        <taxon>Monogononta</taxon>
        <taxon>Pseudotrocha</taxon>
        <taxon>Ploima</taxon>
        <taxon>Brachionidae</taxon>
        <taxon>Brachionus</taxon>
    </lineage>
</organism>
<dbReference type="AlphaFoldDB" id="A0A3M7PH03"/>
<sequence>MPFIPHHFSSTKFYQLSLYLSFIFEILSLKEQQLFKRRKSINKKESVSPFSFLNCNLRSFLRAQD</sequence>